<dbReference type="GO" id="GO:0005975">
    <property type="term" value="P:carbohydrate metabolic process"/>
    <property type="evidence" value="ECO:0007669"/>
    <property type="project" value="InterPro"/>
</dbReference>
<name>A0A4P9K9A0_9GAMM</name>
<dbReference type="KEGG" id="thig:FE785_10485"/>
<dbReference type="Proteomes" id="UP000304864">
    <property type="component" value="Chromosome"/>
</dbReference>
<evidence type="ECO:0000256" key="3">
    <source>
        <dbReference type="ARBA" id="ARBA00023235"/>
    </source>
</evidence>
<comment type="similarity">
    <text evidence="2 4">Belongs to the glucose-6-phosphate 1-epimerase family.</text>
</comment>
<proteinExistence type="inferred from homology"/>
<dbReference type="OrthoDB" id="9790727at2"/>
<evidence type="ECO:0000313" key="7">
    <source>
        <dbReference type="Proteomes" id="UP000304864"/>
    </source>
</evidence>
<keyword evidence="3 4" id="KW-0413">Isomerase</keyword>
<dbReference type="InterPro" id="IPR011013">
    <property type="entry name" value="Gal_mutarotase_sf_dom"/>
</dbReference>
<dbReference type="GO" id="GO:0047938">
    <property type="term" value="F:glucose-6-phosphate 1-epimerase activity"/>
    <property type="evidence" value="ECO:0007669"/>
    <property type="project" value="UniProtKB-UniRule"/>
</dbReference>
<comment type="catalytic activity">
    <reaction evidence="1">
        <text>alpha-D-glucose 6-phosphate = beta-D-glucose 6-phosphate</text>
        <dbReference type="Rhea" id="RHEA:16249"/>
        <dbReference type="ChEBI" id="CHEBI:58225"/>
        <dbReference type="ChEBI" id="CHEBI:58247"/>
        <dbReference type="EC" id="5.1.3.15"/>
    </reaction>
</comment>
<dbReference type="GO" id="GO:0030246">
    <property type="term" value="F:carbohydrate binding"/>
    <property type="evidence" value="ECO:0007669"/>
    <property type="project" value="UniProtKB-UniRule"/>
</dbReference>
<dbReference type="SUPFAM" id="SSF74650">
    <property type="entry name" value="Galactose mutarotase-like"/>
    <property type="match status" value="1"/>
</dbReference>
<dbReference type="InterPro" id="IPR008183">
    <property type="entry name" value="Aldose_1/G6P_1-epimerase"/>
</dbReference>
<dbReference type="Pfam" id="PF01263">
    <property type="entry name" value="Aldose_epim"/>
    <property type="match status" value="1"/>
</dbReference>
<dbReference type="EC" id="5.1.3.15" evidence="4"/>
<evidence type="ECO:0000256" key="2">
    <source>
        <dbReference type="ARBA" id="ARBA00005866"/>
    </source>
</evidence>
<dbReference type="PANTHER" id="PTHR11122">
    <property type="entry name" value="APOSPORY-ASSOCIATED PROTEIN C-RELATED"/>
    <property type="match status" value="1"/>
</dbReference>
<dbReference type="PANTHER" id="PTHR11122:SF13">
    <property type="entry name" value="GLUCOSE-6-PHOSPHATE 1-EPIMERASE"/>
    <property type="match status" value="1"/>
</dbReference>
<dbReference type="CDD" id="cd09020">
    <property type="entry name" value="D-hex-6-P-epi_like"/>
    <property type="match status" value="1"/>
</dbReference>
<dbReference type="EMBL" id="CP040602">
    <property type="protein sequence ID" value="QCU91016.1"/>
    <property type="molecule type" value="Genomic_DNA"/>
</dbReference>
<reference evidence="6 7" key="1">
    <citation type="submission" date="2019-05" db="EMBL/GenBank/DDBJ databases">
        <title>Thiomicrorhabdus sediminis sp. nov, a novel sulfur-oxidizing bacterium isolated from coastal sediment.</title>
        <authorList>
            <person name="Liu X."/>
        </authorList>
    </citation>
    <scope>NUCLEOTIDE SEQUENCE [LARGE SCALE GENOMIC DNA]</scope>
    <source>
        <strain evidence="6 7">G1</strain>
    </source>
</reference>
<dbReference type="InterPro" id="IPR025532">
    <property type="entry name" value="G6P_1-epimerase"/>
</dbReference>
<protein>
    <recommendedName>
        <fullName evidence="4">Putative glucose-6-phosphate 1-epimerase</fullName>
        <ecNumber evidence="4">5.1.3.15</ecNumber>
    </recommendedName>
</protein>
<feature type="active site" evidence="5">
    <location>
        <position position="268"/>
    </location>
</feature>
<dbReference type="InterPro" id="IPR014718">
    <property type="entry name" value="GH-type_carb-bd"/>
</dbReference>
<sequence length="297" mass="32895">MSQIYSQLKEIEGVALNQEHGIEIIEIDNDFAKAVITTHGASVLSYAPHGQHELLWVSGEAVFDGSKPVRGGIPVCWPWFGQARDSSLPAHGFVRNMTWQLETVQTLDTGETRISLVCHSSEETLAIWPHKFSLMLTIEIGPTLILTLTTHNLSDQTLSITEAFHTYFNLAPEGLEIRGIEGSTHLNKLVEDSSAELQARPLVLTPPRDSVFLNQTGNVFLVDNDNKRQIKIAKRNASSSVVWNPGADIVKGFADIHNDAWTQFVCVESGNVLDNFITVLPNEQHVLSVQYSMLELA</sequence>
<dbReference type="AlphaFoldDB" id="A0A4P9K9A0"/>
<dbReference type="Gene3D" id="2.70.98.10">
    <property type="match status" value="1"/>
</dbReference>
<feature type="active site" evidence="5">
    <location>
        <position position="165"/>
    </location>
</feature>
<accession>A0A4P9K9A0</accession>
<organism evidence="6 7">
    <name type="scientific">Thiomicrorhabdus sediminis</name>
    <dbReference type="NCBI Taxonomy" id="2580412"/>
    <lineage>
        <taxon>Bacteria</taxon>
        <taxon>Pseudomonadati</taxon>
        <taxon>Pseudomonadota</taxon>
        <taxon>Gammaproteobacteria</taxon>
        <taxon>Thiotrichales</taxon>
        <taxon>Piscirickettsiaceae</taxon>
        <taxon>Thiomicrorhabdus</taxon>
    </lineage>
</organism>
<evidence type="ECO:0000256" key="5">
    <source>
        <dbReference type="PIRSR" id="PIRSR016020-1"/>
    </source>
</evidence>
<evidence type="ECO:0000256" key="4">
    <source>
        <dbReference type="PIRNR" id="PIRNR016020"/>
    </source>
</evidence>
<dbReference type="PIRSF" id="PIRSF016020">
    <property type="entry name" value="PHexose_mutarotase"/>
    <property type="match status" value="1"/>
</dbReference>
<dbReference type="RefSeq" id="WP_138565690.1">
    <property type="nucleotide sequence ID" value="NZ_CP040602.1"/>
</dbReference>
<keyword evidence="7" id="KW-1185">Reference proteome</keyword>
<evidence type="ECO:0000256" key="1">
    <source>
        <dbReference type="ARBA" id="ARBA00001096"/>
    </source>
</evidence>
<gene>
    <name evidence="6" type="ORF">FE785_10485</name>
</gene>
<evidence type="ECO:0000313" key="6">
    <source>
        <dbReference type="EMBL" id="QCU91016.1"/>
    </source>
</evidence>